<comment type="caution">
    <text evidence="1">The sequence shown here is derived from an EMBL/GenBank/DDBJ whole genome shotgun (WGS) entry which is preliminary data.</text>
</comment>
<dbReference type="Proteomes" id="UP001050691">
    <property type="component" value="Unassembled WGS sequence"/>
</dbReference>
<reference evidence="1" key="1">
    <citation type="submission" date="2021-10" db="EMBL/GenBank/DDBJ databases">
        <title>De novo Genome Assembly of Clathrus columnatus (Basidiomycota, Fungi) Using Illumina and Nanopore Sequence Data.</title>
        <authorList>
            <person name="Ogiso-Tanaka E."/>
            <person name="Itagaki H."/>
            <person name="Hosoya T."/>
            <person name="Hosaka K."/>
        </authorList>
    </citation>
    <scope>NUCLEOTIDE SEQUENCE</scope>
    <source>
        <strain evidence="1">MO-923</strain>
    </source>
</reference>
<dbReference type="AlphaFoldDB" id="A0AAV5A5Q3"/>
<protein>
    <submittedName>
        <fullName evidence="1">Uncharacterized protein</fullName>
    </submittedName>
</protein>
<proteinExistence type="predicted"/>
<name>A0AAV5A5Q3_9AGAM</name>
<evidence type="ECO:0000313" key="1">
    <source>
        <dbReference type="EMBL" id="GJJ08817.1"/>
    </source>
</evidence>
<gene>
    <name evidence="1" type="ORF">Clacol_003036</name>
</gene>
<dbReference type="EMBL" id="BPWL01000003">
    <property type="protein sequence ID" value="GJJ08817.1"/>
    <property type="molecule type" value="Genomic_DNA"/>
</dbReference>
<evidence type="ECO:0000313" key="2">
    <source>
        <dbReference type="Proteomes" id="UP001050691"/>
    </source>
</evidence>
<sequence>MGVITTTGVRKPSKLFPPLFNDTMRLFKRSSKSKGVSSPTTWRTNPCWEVVEHIDIAPIVTVPYLNDEFFEKDALLRIARQDTSRTYVFYINPKDNQRELTQQAVIFARRQLLADARRYGFNSFIREGWEVTLFRNNNRWRIEVCYTGRPAFMARKYQSNTPPFLEMLA</sequence>
<accession>A0AAV5A5Q3</accession>
<keyword evidence="2" id="KW-1185">Reference proteome</keyword>
<organism evidence="1 2">
    <name type="scientific">Clathrus columnatus</name>
    <dbReference type="NCBI Taxonomy" id="1419009"/>
    <lineage>
        <taxon>Eukaryota</taxon>
        <taxon>Fungi</taxon>
        <taxon>Dikarya</taxon>
        <taxon>Basidiomycota</taxon>
        <taxon>Agaricomycotina</taxon>
        <taxon>Agaricomycetes</taxon>
        <taxon>Phallomycetidae</taxon>
        <taxon>Phallales</taxon>
        <taxon>Clathraceae</taxon>
        <taxon>Clathrus</taxon>
    </lineage>
</organism>